<dbReference type="InterPro" id="IPR011990">
    <property type="entry name" value="TPR-like_helical_dom_sf"/>
</dbReference>
<evidence type="ECO:0000313" key="1">
    <source>
        <dbReference type="EMBL" id="MDJ1129752.1"/>
    </source>
</evidence>
<dbReference type="SUPFAM" id="SSF48452">
    <property type="entry name" value="TPR-like"/>
    <property type="match status" value="1"/>
</dbReference>
<dbReference type="RefSeq" id="WP_283712872.1">
    <property type="nucleotide sequence ID" value="NZ_JASJEW010000002.1"/>
</dbReference>
<comment type="caution">
    <text evidence="1">The sequence shown here is derived from an EMBL/GenBank/DDBJ whole genome shotgun (WGS) entry which is preliminary data.</text>
</comment>
<protein>
    <submittedName>
        <fullName evidence="1">Response regulator receiver protein</fullName>
    </submittedName>
</protein>
<accession>A0ABT6ZL20</accession>
<keyword evidence="2" id="KW-1185">Reference proteome</keyword>
<sequence>MAFDPAQEEYRRLSLRFARTQDLHDPFAVTRAASAFRRRFAWNHDSLPQTDRDRAFHLVARSSQIVDSDLPFADERDVAALVYEAHGLLEEALALDPDCHDARRMLAAQDCTAFEDYYRFLVDGLDEVRAKSLAQRDAIIAKNEPGCRAEARLGMFPLYRWLAALAARALVCGRYRKALAAAEELLALDPADHGDVRFTAALAYAKLEDEEGLRGLLERCSHSVQGRLRPDAWSLLAQCGLALKAGRDEEARAHLHKILDVYPHAGSVLAAQGEVPDGIFARLAVEPYSNDELVLAVSEATVLTQEGLDLQGIGALGSFIAKDAEVIHGAMQDELEVAAVQGALSGRS</sequence>
<dbReference type="Proteomes" id="UP001431693">
    <property type="component" value="Unassembled WGS sequence"/>
</dbReference>
<organism evidence="1 2">
    <name type="scientific">Kribbibacterium absianum</name>
    <dbReference type="NCBI Taxonomy" id="3044210"/>
    <lineage>
        <taxon>Bacteria</taxon>
        <taxon>Bacillati</taxon>
        <taxon>Actinomycetota</taxon>
        <taxon>Coriobacteriia</taxon>
        <taxon>Coriobacteriales</taxon>
        <taxon>Kribbibacteriaceae</taxon>
        <taxon>Kribbibacterium</taxon>
    </lineage>
</organism>
<name>A0ABT6ZL20_9ACTN</name>
<evidence type="ECO:0000313" key="2">
    <source>
        <dbReference type="Proteomes" id="UP001431693"/>
    </source>
</evidence>
<dbReference type="Gene3D" id="1.25.40.10">
    <property type="entry name" value="Tetratricopeptide repeat domain"/>
    <property type="match status" value="1"/>
</dbReference>
<dbReference type="EMBL" id="JASJEX010000003">
    <property type="protein sequence ID" value="MDJ1129752.1"/>
    <property type="molecule type" value="Genomic_DNA"/>
</dbReference>
<reference evidence="1" key="1">
    <citation type="submission" date="2023-05" db="EMBL/GenBank/DDBJ databases">
        <title>[olsenella] sp. nov., isolated from a pig farm feces dump.</title>
        <authorList>
            <person name="Chang Y.-H."/>
        </authorList>
    </citation>
    <scope>NUCLEOTIDE SEQUENCE</scope>
    <source>
        <strain evidence="1">YH-ols2217</strain>
    </source>
</reference>
<gene>
    <name evidence="1" type="ORF">QJ043_06640</name>
</gene>
<proteinExistence type="predicted"/>